<reference evidence="21" key="1">
    <citation type="submission" date="2015-10" db="EMBL/GenBank/DDBJ databases">
        <title>Analysis of five complete genome sequences for members of the class Peribacteria in the recently recognized Peregrinibacteria bacterial phylum.</title>
        <authorList>
            <person name="Anantharaman K."/>
            <person name="Brown C.T."/>
            <person name="Burstein D."/>
            <person name="Castelle C.J."/>
            <person name="Probst A.J."/>
            <person name="Thomas B.C."/>
            <person name="Williams K.H."/>
            <person name="Banfield J.F."/>
        </authorList>
    </citation>
    <scope>NUCLEOTIDE SEQUENCE [LARGE SCALE GENOMIC DNA]</scope>
</reference>
<keyword evidence="4" id="KW-0444">Lipid biosynthesis</keyword>
<feature type="transmembrane region" description="Helical" evidence="19">
    <location>
        <begin position="91"/>
        <end position="115"/>
    </location>
</feature>
<evidence type="ECO:0000256" key="9">
    <source>
        <dbReference type="ARBA" id="ARBA00022840"/>
    </source>
</evidence>
<evidence type="ECO:0000256" key="17">
    <source>
        <dbReference type="PIRSR" id="PIRSR600829-3"/>
    </source>
</evidence>
<keyword evidence="6 19" id="KW-0812">Transmembrane</keyword>
<evidence type="ECO:0000256" key="15">
    <source>
        <dbReference type="PIRSR" id="PIRSR600829-1"/>
    </source>
</evidence>
<reference evidence="20 21" key="2">
    <citation type="journal article" date="2016" name="PeerJ">
        <title>Analysis of five complete genome sequences for members of the class Peribacteria in the recently recognized Peregrinibacteria bacterial phylum.</title>
        <authorList>
            <person name="Anantharaman K."/>
            <person name="Brown C.T."/>
            <person name="Burstein D."/>
            <person name="Castelle C.J."/>
            <person name="Probst A.J."/>
            <person name="Thomas B.C."/>
            <person name="Williams K.H."/>
            <person name="Banfield J.F."/>
        </authorList>
    </citation>
    <scope>NUCLEOTIDE SEQUENCE [LARGE SCALE GENOMIC DNA]</scope>
    <source>
        <strain evidence="20">RIFOXYD1_FULL_PER-ii_59_16</strain>
    </source>
</reference>
<dbReference type="InterPro" id="IPR036945">
    <property type="entry name" value="DAGK_sf"/>
</dbReference>
<dbReference type="Pfam" id="PF01219">
    <property type="entry name" value="DAGK_prokar"/>
    <property type="match status" value="1"/>
</dbReference>
<sequence>MVQQFAKSAANAFRGITFVWQRERNFRIESMIGILVMLAAVALGFTYMEVVLVLVTVSVVLGAELFNSVIEEILDVVEPHYSVHVGRLKDVTAGVVLLLSLFAGVIGVLTIIHHYTYVLP</sequence>
<dbReference type="GO" id="GO:0008654">
    <property type="term" value="P:phospholipid biosynthetic process"/>
    <property type="evidence" value="ECO:0007669"/>
    <property type="project" value="UniProtKB-KW"/>
</dbReference>
<evidence type="ECO:0000256" key="1">
    <source>
        <dbReference type="ARBA" id="ARBA00004651"/>
    </source>
</evidence>
<keyword evidence="3" id="KW-1003">Cell membrane</keyword>
<comment type="subcellular location">
    <subcellularLocation>
        <location evidence="1">Cell membrane</location>
        <topology evidence="1">Multi-pass membrane protein</topology>
    </subcellularLocation>
</comment>
<organism evidence="20 21">
    <name type="scientific">Candidatus Peribacter riflensis</name>
    <dbReference type="NCBI Taxonomy" id="1735162"/>
    <lineage>
        <taxon>Bacteria</taxon>
        <taxon>Candidatus Peregrinibacteriota</taxon>
        <taxon>Candidatus Peribacteria</taxon>
        <taxon>Candidatus Peribacterales</taxon>
        <taxon>Candidatus Peribacteraceae</taxon>
        <taxon>Candidatus Peribacter</taxon>
    </lineage>
</organism>
<evidence type="ECO:0000256" key="18">
    <source>
        <dbReference type="PIRSR" id="PIRSR600829-4"/>
    </source>
</evidence>
<evidence type="ECO:0000256" key="3">
    <source>
        <dbReference type="ARBA" id="ARBA00022475"/>
    </source>
</evidence>
<dbReference type="CDD" id="cd14265">
    <property type="entry name" value="UDPK_IM_like"/>
    <property type="match status" value="1"/>
</dbReference>
<dbReference type="GO" id="GO:0005886">
    <property type="term" value="C:plasma membrane"/>
    <property type="evidence" value="ECO:0007669"/>
    <property type="project" value="UniProtKB-SubCell"/>
</dbReference>
<accession>A0A0S1SG36</accession>
<name>A0A0S1SPB7_9BACT</name>
<keyword evidence="18" id="KW-0479">Metal-binding</keyword>
<protein>
    <submittedName>
        <fullName evidence="20">Diacylglycerol kinase</fullName>
    </submittedName>
</protein>
<evidence type="ECO:0000256" key="2">
    <source>
        <dbReference type="ARBA" id="ARBA00005967"/>
    </source>
</evidence>
<dbReference type="InterPro" id="IPR000829">
    <property type="entry name" value="DAGK"/>
</dbReference>
<comment type="cofactor">
    <cofactor evidence="18">
        <name>Mg(2+)</name>
        <dbReference type="ChEBI" id="CHEBI:18420"/>
    </cofactor>
    <text evidence="18">Mn(2+), Zn(2+), Cd(2+) and Co(2+) support activity to lesser extents.</text>
</comment>
<accession>A0A0S1SJS0</accession>
<evidence type="ECO:0000256" key="7">
    <source>
        <dbReference type="ARBA" id="ARBA00022741"/>
    </source>
</evidence>
<keyword evidence="7 17" id="KW-0547">Nucleotide-binding</keyword>
<accession>A0A0S1SJY9</accession>
<feature type="transmembrane region" description="Helical" evidence="19">
    <location>
        <begin position="26"/>
        <end position="45"/>
    </location>
</feature>
<feature type="binding site" evidence="18">
    <location>
        <position position="23"/>
    </location>
    <ligand>
        <name>a divalent metal cation</name>
        <dbReference type="ChEBI" id="CHEBI:60240"/>
    </ligand>
</feature>
<keyword evidence="14" id="KW-1208">Phospholipid metabolism</keyword>
<evidence type="ECO:0000313" key="20">
    <source>
        <dbReference type="EMBL" id="ALM12754.1"/>
    </source>
</evidence>
<proteinExistence type="inferred from homology"/>
<evidence type="ECO:0000256" key="4">
    <source>
        <dbReference type="ARBA" id="ARBA00022516"/>
    </source>
</evidence>
<evidence type="ECO:0000256" key="19">
    <source>
        <dbReference type="SAM" id="Phobius"/>
    </source>
</evidence>
<feature type="binding site" evidence="17">
    <location>
        <position position="71"/>
    </location>
    <ligand>
        <name>ATP</name>
        <dbReference type="ChEBI" id="CHEBI:30616"/>
    </ligand>
</feature>
<evidence type="ECO:0000256" key="6">
    <source>
        <dbReference type="ARBA" id="ARBA00022692"/>
    </source>
</evidence>
<evidence type="ECO:0000256" key="16">
    <source>
        <dbReference type="PIRSR" id="PIRSR600829-2"/>
    </source>
</evidence>
<evidence type="ECO:0000256" key="13">
    <source>
        <dbReference type="ARBA" id="ARBA00023209"/>
    </source>
</evidence>
<evidence type="ECO:0000256" key="5">
    <source>
        <dbReference type="ARBA" id="ARBA00022679"/>
    </source>
</evidence>
<evidence type="ECO:0000256" key="8">
    <source>
        <dbReference type="ARBA" id="ARBA00022777"/>
    </source>
</evidence>
<feature type="binding site" evidence="16">
    <location>
        <position position="64"/>
    </location>
    <ligand>
        <name>substrate</name>
    </ligand>
</feature>
<dbReference type="Gene3D" id="1.10.287.3610">
    <property type="match status" value="1"/>
</dbReference>
<keyword evidence="10 19" id="KW-1133">Transmembrane helix</keyword>
<dbReference type="PANTHER" id="PTHR34299:SF1">
    <property type="entry name" value="DIACYLGLYCEROL KINASE"/>
    <property type="match status" value="1"/>
</dbReference>
<dbReference type="KEGG" id="prf:PeribacterA2_0050"/>
<feature type="active site" description="Proton acceptor" evidence="15">
    <location>
        <position position="64"/>
    </location>
</feature>
<keyword evidence="5" id="KW-0808">Transferase</keyword>
<dbReference type="Proteomes" id="UP000069135">
    <property type="component" value="Chromosome"/>
</dbReference>
<keyword evidence="18" id="KW-0460">Magnesium</keyword>
<evidence type="ECO:0000256" key="10">
    <source>
        <dbReference type="ARBA" id="ARBA00022989"/>
    </source>
</evidence>
<accession>A0A0S1SPB7</accession>
<evidence type="ECO:0000256" key="12">
    <source>
        <dbReference type="ARBA" id="ARBA00023136"/>
    </source>
</evidence>
<keyword evidence="13" id="KW-0594">Phospholipid biosynthesis</keyword>
<dbReference type="EMBL" id="CP013065">
    <property type="protein sequence ID" value="ALM12754.1"/>
    <property type="molecule type" value="Genomic_DNA"/>
</dbReference>
<comment type="similarity">
    <text evidence="2">Belongs to the bacterial diacylglycerol kinase family.</text>
</comment>
<keyword evidence="12 19" id="KW-0472">Membrane</keyword>
<feature type="binding site" evidence="17">
    <location>
        <position position="23"/>
    </location>
    <ligand>
        <name>ATP</name>
        <dbReference type="ChEBI" id="CHEBI:30616"/>
    </ligand>
</feature>
<dbReference type="GO" id="GO:0016301">
    <property type="term" value="F:kinase activity"/>
    <property type="evidence" value="ECO:0007669"/>
    <property type="project" value="UniProtKB-KW"/>
</dbReference>
<gene>
    <name evidence="20" type="ORF">PeribacterD1_0050</name>
</gene>
<keyword evidence="8 20" id="KW-0418">Kinase</keyword>
<dbReference type="InterPro" id="IPR033717">
    <property type="entry name" value="UDPK"/>
</dbReference>
<feature type="binding site" evidence="18">
    <location>
        <position position="71"/>
    </location>
    <ligand>
        <name>a divalent metal cation</name>
        <dbReference type="ChEBI" id="CHEBI:60240"/>
    </ligand>
</feature>
<dbReference type="GO" id="GO:0046872">
    <property type="term" value="F:metal ion binding"/>
    <property type="evidence" value="ECO:0007669"/>
    <property type="project" value="UniProtKB-KW"/>
</dbReference>
<dbReference type="STRING" id="1735162.PeribacterB2_0050"/>
<dbReference type="PANTHER" id="PTHR34299">
    <property type="entry name" value="DIACYLGLYCEROL KINASE"/>
    <property type="match status" value="1"/>
</dbReference>
<accession>A0A0S1STT9</accession>
<evidence type="ECO:0000313" key="21">
    <source>
        <dbReference type="Proteomes" id="UP000069135"/>
    </source>
</evidence>
<dbReference type="GO" id="GO:0005524">
    <property type="term" value="F:ATP binding"/>
    <property type="evidence" value="ECO:0007669"/>
    <property type="project" value="UniProtKB-KW"/>
</dbReference>
<evidence type="ECO:0000256" key="11">
    <source>
        <dbReference type="ARBA" id="ARBA00023098"/>
    </source>
</evidence>
<keyword evidence="9 17" id="KW-0067">ATP-binding</keyword>
<dbReference type="AlphaFoldDB" id="A0A0S1SPB7"/>
<feature type="binding site" evidence="17">
    <location>
        <begin position="89"/>
        <end position="90"/>
    </location>
    <ligand>
        <name>ATP</name>
        <dbReference type="ChEBI" id="CHEBI:30616"/>
    </ligand>
</feature>
<keyword evidence="11" id="KW-0443">Lipid metabolism</keyword>
<evidence type="ECO:0000256" key="14">
    <source>
        <dbReference type="ARBA" id="ARBA00023264"/>
    </source>
</evidence>